<dbReference type="InterPro" id="IPR056490">
    <property type="entry name" value="Rcc01698_C"/>
</dbReference>
<feature type="domain" description="Rcc01698-like C-terminal" evidence="3">
    <location>
        <begin position="1042"/>
        <end position="1139"/>
    </location>
</feature>
<dbReference type="OrthoDB" id="8445115at2"/>
<sequence length="1300" mass="137085">MATLVLQAAGAAVGGLFGPIGALVGGALGAVAGAAVDQRLFAGPAASGPQLGCVAFQGGAEGTALPRVYGRMRLSGTVIWATQFTETATTASGGKGAASAGATSYSYAANFAVAICEGPVTRIGRIWADGKPLDRATVNVRLHHGDEGQGADVLPVFYQGHAPAYRGTAYAVFQNLPLADYGNRLPQLSFEVIRVVDDLEPMIRAVTLIPGATEFGYHPAPVVTTWRFGGGTAMNRHVASDLTDIEASLDELQAVCPRLERVALVAGWFGDDLRAGACTLRPKVETRERATLGADWVVSGLSRADALEVSRTDGSSNYGGTPSDETVIAAIRAIRARGLKVTLYPFVLMDVPGGNGLPDPYGGGEQAAFPWRGRITVHPARGRAGSPDGTAAAAGQVAAFVGTATRTVFAADTATVRYTGAEEWSLRRMVLHYAHLSVLAGGVDAFVIASEMRGLSTVRSARTRFPFVEALTALAADVRAVVGAGPVVTYAADWSEFTTYRPDDGSGDVFFHLDPLWASAAIDAIGLDAYWPLADWRDGDHPDGAVAGSTYDLGYLAANVAGGEGYDWYYADNADRAAAVRTPITDGAHGKPWVFRYKDIAQWWMNHHFERTGGTENAEATGWEPGSKPIWFTEIGCPAIDRGANQPNVFVDPKSAESAVPYFSSGARDDAIQRRYLQALIGHFDPDAPGFEAGANPVHPATGKRMVDVGAMHVWTWDARPFPAFPALTDIWADGPNWERGHWLTGRLGSTSLAGLVKAIFADHGFSDVAIDGLETVVDGYLVDRPMSLRDAVVPLADAFRFVLADGGDRVLVRGLDRKPAATLGDDDLVETGSDGEPAVAWTRTQDSELPAEVRFAYLDSGRDLQAGAASARRAIATNRRVETVDLAAAMQEGVARRAAEIRLHDAWTARDRVTLRLPPGQMALEPGDVIAVAARGTGREAVIEEIEDTDHRRVTARALDRRVLRGGGGDAAPGTGWLTATPAGRGPPAVAILDLPILQETVAAQRPWIAATATPWLGALAVMRAVGGSGFSEVARIERAAAFGFLTDAVGSGPVGRWDRGTVIRMDTSGSLSSLSPAQVLAGGNVLAIRSAAGTWEVLQFATATLVGSGRYELSGLLRAQIGTEDAMAAGHAAGALAVLLDDRLVALPMERGEIGRSFDYRVMSPSVPLDDPTVTALSATATGRGLRPLSPVHLRGRRDDATGDVTLSWIRRTRIGGDDWGGADVPLGEESELYAVEIREAAGMPVRRRFSVTAPRVVYTAALQIADFGALPAGFRFSVAQVAAGTGAGTPREETFHG</sequence>
<dbReference type="EMBL" id="FRXO01000005">
    <property type="protein sequence ID" value="SHO66236.1"/>
    <property type="molecule type" value="Genomic_DNA"/>
</dbReference>
<proteinExistence type="predicted"/>
<accession>A0A1M7ZNJ8</accession>
<dbReference type="Pfam" id="PF13550">
    <property type="entry name" value="Phage-tail_3"/>
    <property type="match status" value="1"/>
</dbReference>
<dbReference type="SUPFAM" id="SSF51445">
    <property type="entry name" value="(Trans)glycosidases"/>
    <property type="match status" value="1"/>
</dbReference>
<dbReference type="Proteomes" id="UP000186406">
    <property type="component" value="Unassembled WGS sequence"/>
</dbReference>
<protein>
    <submittedName>
        <fullName evidence="4">Putative phage tail protein</fullName>
    </submittedName>
</protein>
<feature type="domain" description="GTA TIM-barrel-like" evidence="1">
    <location>
        <begin position="424"/>
        <end position="726"/>
    </location>
</feature>
<evidence type="ECO:0000259" key="1">
    <source>
        <dbReference type="Pfam" id="PF13547"/>
    </source>
</evidence>
<evidence type="ECO:0000259" key="3">
    <source>
        <dbReference type="Pfam" id="PF23666"/>
    </source>
</evidence>
<dbReference type="InterPro" id="IPR025195">
    <property type="entry name" value="GTA_TIM_dom"/>
</dbReference>
<evidence type="ECO:0000313" key="4">
    <source>
        <dbReference type="EMBL" id="SHO66236.1"/>
    </source>
</evidence>
<evidence type="ECO:0000259" key="2">
    <source>
        <dbReference type="Pfam" id="PF13550"/>
    </source>
</evidence>
<name>A0A1M7ZNJ8_9HYPH</name>
<organism evidence="4 5">
    <name type="scientific">Pseudoxanthobacter soli DSM 19599</name>
    <dbReference type="NCBI Taxonomy" id="1123029"/>
    <lineage>
        <taxon>Bacteria</taxon>
        <taxon>Pseudomonadati</taxon>
        <taxon>Pseudomonadota</taxon>
        <taxon>Alphaproteobacteria</taxon>
        <taxon>Hyphomicrobiales</taxon>
        <taxon>Segnochrobactraceae</taxon>
        <taxon>Pseudoxanthobacter</taxon>
    </lineage>
</organism>
<dbReference type="CDD" id="cd19607">
    <property type="entry name" value="GTA_TIM-barrel-like"/>
    <property type="match status" value="1"/>
</dbReference>
<dbReference type="InterPro" id="IPR032876">
    <property type="entry name" value="J_dom"/>
</dbReference>
<dbReference type="Pfam" id="PF23666">
    <property type="entry name" value="Rcc01698_C"/>
    <property type="match status" value="1"/>
</dbReference>
<dbReference type="Pfam" id="PF13547">
    <property type="entry name" value="GTA_TIM"/>
    <property type="match status" value="1"/>
</dbReference>
<dbReference type="Gene3D" id="3.20.20.80">
    <property type="entry name" value="Glycosidases"/>
    <property type="match status" value="1"/>
</dbReference>
<keyword evidence="5" id="KW-1185">Reference proteome</keyword>
<evidence type="ECO:0000313" key="5">
    <source>
        <dbReference type="Proteomes" id="UP000186406"/>
    </source>
</evidence>
<dbReference type="STRING" id="1123029.SAMN02745172_02891"/>
<feature type="domain" description="Tip attachment protein J" evidence="2">
    <location>
        <begin position="784"/>
        <end position="949"/>
    </location>
</feature>
<reference evidence="4 5" key="1">
    <citation type="submission" date="2016-12" db="EMBL/GenBank/DDBJ databases">
        <authorList>
            <person name="Song W.-J."/>
            <person name="Kurnit D.M."/>
        </authorList>
    </citation>
    <scope>NUCLEOTIDE SEQUENCE [LARGE SCALE GENOMIC DNA]</scope>
    <source>
        <strain evidence="4 5">DSM 19599</strain>
    </source>
</reference>
<dbReference type="InterPro" id="IPR017853">
    <property type="entry name" value="GH"/>
</dbReference>
<dbReference type="RefSeq" id="WP_073629829.1">
    <property type="nucleotide sequence ID" value="NZ_FRXO01000005.1"/>
</dbReference>
<gene>
    <name evidence="4" type="ORF">SAMN02745172_02891</name>
</gene>